<evidence type="ECO:0000313" key="3">
    <source>
        <dbReference type="Proteomes" id="UP001381693"/>
    </source>
</evidence>
<keyword evidence="3" id="KW-1185">Reference proteome</keyword>
<dbReference type="Proteomes" id="UP001381693">
    <property type="component" value="Unassembled WGS sequence"/>
</dbReference>
<evidence type="ECO:0000313" key="2">
    <source>
        <dbReference type="EMBL" id="KAK7083855.1"/>
    </source>
</evidence>
<dbReference type="EMBL" id="JAXCGZ010002476">
    <property type="protein sequence ID" value="KAK7083855.1"/>
    <property type="molecule type" value="Genomic_DNA"/>
</dbReference>
<name>A0AAN8XTA8_HALRR</name>
<dbReference type="AlphaFoldDB" id="A0AAN8XTA8"/>
<protein>
    <submittedName>
        <fullName evidence="2">Uncharacterized protein</fullName>
    </submittedName>
</protein>
<feature type="region of interest" description="Disordered" evidence="1">
    <location>
        <begin position="34"/>
        <end position="53"/>
    </location>
</feature>
<reference evidence="2 3" key="1">
    <citation type="submission" date="2023-11" db="EMBL/GenBank/DDBJ databases">
        <title>Halocaridina rubra genome assembly.</title>
        <authorList>
            <person name="Smith C."/>
        </authorList>
    </citation>
    <scope>NUCLEOTIDE SEQUENCE [LARGE SCALE GENOMIC DNA]</scope>
    <source>
        <strain evidence="2">EP-1</strain>
        <tissue evidence="2">Whole</tissue>
    </source>
</reference>
<sequence length="53" mass="6199">NKRLASYNLLGHEVARKKGFNEATDMANFKLNKNEHYKKVKPNNQVRVEDSPR</sequence>
<proteinExistence type="predicted"/>
<feature type="non-terminal residue" evidence="2">
    <location>
        <position position="1"/>
    </location>
</feature>
<evidence type="ECO:0000256" key="1">
    <source>
        <dbReference type="SAM" id="MobiDB-lite"/>
    </source>
</evidence>
<comment type="caution">
    <text evidence="2">The sequence shown here is derived from an EMBL/GenBank/DDBJ whole genome shotgun (WGS) entry which is preliminary data.</text>
</comment>
<accession>A0AAN8XTA8</accession>
<organism evidence="2 3">
    <name type="scientific">Halocaridina rubra</name>
    <name type="common">Hawaiian red shrimp</name>
    <dbReference type="NCBI Taxonomy" id="373956"/>
    <lineage>
        <taxon>Eukaryota</taxon>
        <taxon>Metazoa</taxon>
        <taxon>Ecdysozoa</taxon>
        <taxon>Arthropoda</taxon>
        <taxon>Crustacea</taxon>
        <taxon>Multicrustacea</taxon>
        <taxon>Malacostraca</taxon>
        <taxon>Eumalacostraca</taxon>
        <taxon>Eucarida</taxon>
        <taxon>Decapoda</taxon>
        <taxon>Pleocyemata</taxon>
        <taxon>Caridea</taxon>
        <taxon>Atyoidea</taxon>
        <taxon>Atyidae</taxon>
        <taxon>Halocaridina</taxon>
    </lineage>
</organism>
<feature type="non-terminal residue" evidence="2">
    <location>
        <position position="53"/>
    </location>
</feature>
<gene>
    <name evidence="2" type="ORF">SK128_003508</name>
</gene>